<keyword evidence="5" id="KW-1185">Reference proteome</keyword>
<evidence type="ECO:0000259" key="3">
    <source>
        <dbReference type="PROSITE" id="PS50893"/>
    </source>
</evidence>
<dbReference type="PANTHER" id="PTHR43158:SF2">
    <property type="entry name" value="SKFA PEPTIDE EXPORT ATP-BINDING PROTEIN SKFE"/>
    <property type="match status" value="1"/>
</dbReference>
<protein>
    <submittedName>
        <fullName evidence="4">Molybdate ABC transporter ATP-binding protein ModF</fullName>
    </submittedName>
</protein>
<dbReference type="InterPro" id="IPR003593">
    <property type="entry name" value="AAA+_ATPase"/>
</dbReference>
<evidence type="ECO:0000313" key="5">
    <source>
        <dbReference type="Proteomes" id="UP001317532"/>
    </source>
</evidence>
<dbReference type="AlphaFoldDB" id="A0AAN1XV65"/>
<name>A0AAN1XV65_UNVUL</name>
<evidence type="ECO:0000313" key="4">
    <source>
        <dbReference type="EMBL" id="BDE04808.1"/>
    </source>
</evidence>
<evidence type="ECO:0000256" key="2">
    <source>
        <dbReference type="ARBA" id="ARBA00022840"/>
    </source>
</evidence>
<dbReference type="SUPFAM" id="SSF52540">
    <property type="entry name" value="P-loop containing nucleoside triphosphate hydrolases"/>
    <property type="match status" value="2"/>
</dbReference>
<dbReference type="PROSITE" id="PS50893">
    <property type="entry name" value="ABC_TRANSPORTER_2"/>
    <property type="match status" value="2"/>
</dbReference>
<dbReference type="InterPro" id="IPR017871">
    <property type="entry name" value="ABC_transporter-like_CS"/>
</dbReference>
<dbReference type="EMBL" id="AP025523">
    <property type="protein sequence ID" value="BDE04808.1"/>
    <property type="molecule type" value="Genomic_DNA"/>
</dbReference>
<organism evidence="4 5">
    <name type="scientific">Vulcanimicrobium alpinum</name>
    <dbReference type="NCBI Taxonomy" id="3016050"/>
    <lineage>
        <taxon>Bacteria</taxon>
        <taxon>Bacillati</taxon>
        <taxon>Vulcanimicrobiota</taxon>
        <taxon>Vulcanimicrobiia</taxon>
        <taxon>Vulcanimicrobiales</taxon>
        <taxon>Vulcanimicrobiaceae</taxon>
        <taxon>Vulcanimicrobium</taxon>
    </lineage>
</organism>
<keyword evidence="2 4" id="KW-0067">ATP-binding</keyword>
<accession>A0AAN1XV65</accession>
<feature type="domain" description="ABC transporter" evidence="3">
    <location>
        <begin position="267"/>
        <end position="486"/>
    </location>
</feature>
<sequence length="486" mass="53152">MPNPSRTPMDRSAPPPLVALDRVNVHLDGRHVLHDVSWRLERGEQWAIVGANGSGKSTLLRVIRGDCWIDRDGGMRTYALDGVAEPVARAAPRIGYVSPELHERYVRLALPFDGRTLIASGLHDAIYLPRGVERAEAERVEALARRLDIVTLLERPIGALSFGELRVLLVARALVREPRVLVLDECANGLDRRMRARLLDVLQRAASATHVIAATHRADDVPATTTMHAVLDGGRIVSAGAGPPPRLARTAASPQSAAPARGRDELVAIRDADVYRGERRILRDVAWTLHRGEHCVVRGRNGAGKSTFAGLVAGTVPAALGADVRRFGKSGPFDVWELKRRIAHVSDALQIAYDVNPIVERVIASGFVASIGVLHEPDAAQRSAVHDVMRALRLQHLAGRRFLGLSFGERRKVLIARGLVHQPDLLILDEIWGGLDAEFRATLGAQLDRLVRGGTTVMLISHHDDDVPHFVRRACTIERGRVLEAS</sequence>
<dbReference type="Proteomes" id="UP001317532">
    <property type="component" value="Chromosome"/>
</dbReference>
<proteinExistence type="predicted"/>
<gene>
    <name evidence="4" type="ORF">WPS_00840</name>
</gene>
<dbReference type="PANTHER" id="PTHR43158">
    <property type="entry name" value="SKFA PEPTIDE EXPORT ATP-BINDING PROTEIN SKFE"/>
    <property type="match status" value="1"/>
</dbReference>
<dbReference type="RefSeq" id="WP_317995897.1">
    <property type="nucleotide sequence ID" value="NZ_AP025523.1"/>
</dbReference>
<dbReference type="SMART" id="SM00382">
    <property type="entry name" value="AAA"/>
    <property type="match status" value="2"/>
</dbReference>
<dbReference type="GO" id="GO:0005524">
    <property type="term" value="F:ATP binding"/>
    <property type="evidence" value="ECO:0007669"/>
    <property type="project" value="UniProtKB-KW"/>
</dbReference>
<keyword evidence="1" id="KW-0547">Nucleotide-binding</keyword>
<dbReference type="InterPro" id="IPR003439">
    <property type="entry name" value="ABC_transporter-like_ATP-bd"/>
</dbReference>
<dbReference type="Pfam" id="PF00005">
    <property type="entry name" value="ABC_tran"/>
    <property type="match status" value="2"/>
</dbReference>
<reference evidence="4 5" key="1">
    <citation type="journal article" date="2022" name="ISME Commun">
        <title>Vulcanimicrobium alpinus gen. nov. sp. nov., the first cultivated representative of the candidate phylum 'Eremiobacterota', is a metabolically versatile aerobic anoxygenic phototroph.</title>
        <authorList>
            <person name="Yabe S."/>
            <person name="Muto K."/>
            <person name="Abe K."/>
            <person name="Yokota A."/>
            <person name="Staudigel H."/>
            <person name="Tebo B.M."/>
        </authorList>
    </citation>
    <scope>NUCLEOTIDE SEQUENCE [LARGE SCALE GENOMIC DNA]</scope>
    <source>
        <strain evidence="4 5">WC8-2</strain>
    </source>
</reference>
<dbReference type="Gene3D" id="3.40.50.300">
    <property type="entry name" value="P-loop containing nucleotide triphosphate hydrolases"/>
    <property type="match status" value="2"/>
</dbReference>
<feature type="domain" description="ABC transporter" evidence="3">
    <location>
        <begin position="18"/>
        <end position="258"/>
    </location>
</feature>
<dbReference type="GO" id="GO:0016887">
    <property type="term" value="F:ATP hydrolysis activity"/>
    <property type="evidence" value="ECO:0007669"/>
    <property type="project" value="InterPro"/>
</dbReference>
<evidence type="ECO:0000256" key="1">
    <source>
        <dbReference type="ARBA" id="ARBA00022741"/>
    </source>
</evidence>
<dbReference type="KEGG" id="vab:WPS_00840"/>
<dbReference type="InterPro" id="IPR027417">
    <property type="entry name" value="P-loop_NTPase"/>
</dbReference>
<dbReference type="PROSITE" id="PS00211">
    <property type="entry name" value="ABC_TRANSPORTER_1"/>
    <property type="match status" value="2"/>
</dbReference>